<name>A0ABP7JSH2_9ACTN</name>
<keyword evidence="3" id="KW-0804">Transcription</keyword>
<proteinExistence type="predicted"/>
<dbReference type="Pfam" id="PF02311">
    <property type="entry name" value="AraC_binding"/>
    <property type="match status" value="1"/>
</dbReference>
<feature type="domain" description="HTH araC/xylS-type" evidence="5">
    <location>
        <begin position="199"/>
        <end position="297"/>
    </location>
</feature>
<dbReference type="Proteomes" id="UP001501563">
    <property type="component" value="Unassembled WGS sequence"/>
</dbReference>
<protein>
    <submittedName>
        <fullName evidence="6">AraC family transcriptional regulator</fullName>
    </submittedName>
</protein>
<dbReference type="PROSITE" id="PS01124">
    <property type="entry name" value="HTH_ARAC_FAMILY_2"/>
    <property type="match status" value="1"/>
</dbReference>
<accession>A0ABP7JSH2</accession>
<feature type="region of interest" description="Disordered" evidence="4">
    <location>
        <begin position="1"/>
        <end position="23"/>
    </location>
</feature>
<dbReference type="Pfam" id="PF12833">
    <property type="entry name" value="HTH_18"/>
    <property type="match status" value="1"/>
</dbReference>
<reference evidence="7" key="1">
    <citation type="journal article" date="2019" name="Int. J. Syst. Evol. Microbiol.">
        <title>The Global Catalogue of Microorganisms (GCM) 10K type strain sequencing project: providing services to taxonomists for standard genome sequencing and annotation.</title>
        <authorList>
            <consortium name="The Broad Institute Genomics Platform"/>
            <consortium name="The Broad Institute Genome Sequencing Center for Infectious Disease"/>
            <person name="Wu L."/>
            <person name="Ma J."/>
        </authorList>
    </citation>
    <scope>NUCLEOTIDE SEQUENCE [LARGE SCALE GENOMIC DNA]</scope>
    <source>
        <strain evidence="7">JCM 16578</strain>
    </source>
</reference>
<sequence length="303" mass="33116">MASPPGPGMDRNGQPELTDVPYTSSVGAPPGVEVLDFPGLLARAAGHGVDPYSPIRAAFHELIAVRSGVLEYSLDFTEHRLDEGSWLWARPGQVHQFHSDLAAAEGVVILIRPGFLGPAALTADIAHRPPQGPLIPEGAAGDALSTLLALLAGEYRRPANLPPDVHIEVLRHLLTALVLRLAHLRGPRSDAETGNEVFRRFRRAVEDGYPRSHRVEDYARDLRYSVRTLTRATRAATGRGAKRFIDDRVLLEAKRLLVHTDLSATAVGERLGFPDATVFTKFFRLRVGETPTAFRDTARGTRP</sequence>
<organism evidence="6 7">
    <name type="scientific">Streptomyces lannensis</name>
    <dbReference type="NCBI Taxonomy" id="766498"/>
    <lineage>
        <taxon>Bacteria</taxon>
        <taxon>Bacillati</taxon>
        <taxon>Actinomycetota</taxon>
        <taxon>Actinomycetes</taxon>
        <taxon>Kitasatosporales</taxon>
        <taxon>Streptomycetaceae</taxon>
        <taxon>Streptomyces</taxon>
    </lineage>
</organism>
<dbReference type="PANTHER" id="PTHR43280">
    <property type="entry name" value="ARAC-FAMILY TRANSCRIPTIONAL REGULATOR"/>
    <property type="match status" value="1"/>
</dbReference>
<keyword evidence="1" id="KW-0805">Transcription regulation</keyword>
<keyword evidence="7" id="KW-1185">Reference proteome</keyword>
<dbReference type="Gene3D" id="1.10.10.60">
    <property type="entry name" value="Homeodomain-like"/>
    <property type="match status" value="1"/>
</dbReference>
<dbReference type="EMBL" id="BAAAZA010000004">
    <property type="protein sequence ID" value="GAA3853443.1"/>
    <property type="molecule type" value="Genomic_DNA"/>
</dbReference>
<dbReference type="SMART" id="SM00342">
    <property type="entry name" value="HTH_ARAC"/>
    <property type="match status" value="1"/>
</dbReference>
<evidence type="ECO:0000256" key="1">
    <source>
        <dbReference type="ARBA" id="ARBA00023015"/>
    </source>
</evidence>
<dbReference type="InterPro" id="IPR003313">
    <property type="entry name" value="AraC-bd"/>
</dbReference>
<gene>
    <name evidence="6" type="ORF">GCM10022207_15480</name>
</gene>
<evidence type="ECO:0000256" key="4">
    <source>
        <dbReference type="SAM" id="MobiDB-lite"/>
    </source>
</evidence>
<evidence type="ECO:0000313" key="7">
    <source>
        <dbReference type="Proteomes" id="UP001501563"/>
    </source>
</evidence>
<keyword evidence="2" id="KW-0238">DNA-binding</keyword>
<evidence type="ECO:0000256" key="2">
    <source>
        <dbReference type="ARBA" id="ARBA00023125"/>
    </source>
</evidence>
<dbReference type="InterPro" id="IPR011051">
    <property type="entry name" value="RmlC_Cupin_sf"/>
</dbReference>
<dbReference type="PANTHER" id="PTHR43280:SF32">
    <property type="entry name" value="TRANSCRIPTIONAL REGULATORY PROTEIN"/>
    <property type="match status" value="1"/>
</dbReference>
<comment type="caution">
    <text evidence="6">The sequence shown here is derived from an EMBL/GenBank/DDBJ whole genome shotgun (WGS) entry which is preliminary data.</text>
</comment>
<dbReference type="InterPro" id="IPR009057">
    <property type="entry name" value="Homeodomain-like_sf"/>
</dbReference>
<dbReference type="InterPro" id="IPR018060">
    <property type="entry name" value="HTH_AraC"/>
</dbReference>
<evidence type="ECO:0000313" key="6">
    <source>
        <dbReference type="EMBL" id="GAA3853443.1"/>
    </source>
</evidence>
<dbReference type="SUPFAM" id="SSF51182">
    <property type="entry name" value="RmlC-like cupins"/>
    <property type="match status" value="1"/>
</dbReference>
<evidence type="ECO:0000259" key="5">
    <source>
        <dbReference type="PROSITE" id="PS01124"/>
    </source>
</evidence>
<evidence type="ECO:0000256" key="3">
    <source>
        <dbReference type="ARBA" id="ARBA00023163"/>
    </source>
</evidence>
<dbReference type="SUPFAM" id="SSF46689">
    <property type="entry name" value="Homeodomain-like"/>
    <property type="match status" value="1"/>
</dbReference>